<dbReference type="RefSeq" id="WP_073340117.1">
    <property type="nucleotide sequence ID" value="NZ_FQXM01000027.1"/>
</dbReference>
<dbReference type="PANTHER" id="PTHR11431">
    <property type="entry name" value="FERRITIN"/>
    <property type="match status" value="1"/>
</dbReference>
<comment type="subcellular location">
    <subcellularLocation>
        <location evidence="9">Cytoplasm</location>
    </subcellularLocation>
</comment>
<evidence type="ECO:0000256" key="9">
    <source>
        <dbReference type="RuleBase" id="RU361145"/>
    </source>
</evidence>
<evidence type="ECO:0000313" key="11">
    <source>
        <dbReference type="EMBL" id="SHH97442.1"/>
    </source>
</evidence>
<dbReference type="GO" id="GO:0042802">
    <property type="term" value="F:identical protein binding"/>
    <property type="evidence" value="ECO:0007669"/>
    <property type="project" value="UniProtKB-ARBA"/>
</dbReference>
<dbReference type="PANTHER" id="PTHR11431:SF127">
    <property type="entry name" value="BACTERIAL NON-HEME FERRITIN"/>
    <property type="match status" value="1"/>
</dbReference>
<dbReference type="GO" id="GO:0008198">
    <property type="term" value="F:ferrous iron binding"/>
    <property type="evidence" value="ECO:0007669"/>
    <property type="project" value="TreeGrafter"/>
</dbReference>
<proteinExistence type="inferred from homology"/>
<dbReference type="InterPro" id="IPR008331">
    <property type="entry name" value="Ferritin_DPS_dom"/>
</dbReference>
<feature type="binding site" evidence="8">
    <location>
        <position position="17"/>
    </location>
    <ligand>
        <name>Fe cation</name>
        <dbReference type="ChEBI" id="CHEBI:24875"/>
        <label>1</label>
    </ligand>
</feature>
<dbReference type="Proteomes" id="UP000184447">
    <property type="component" value="Unassembled WGS sequence"/>
</dbReference>
<evidence type="ECO:0000313" key="12">
    <source>
        <dbReference type="Proteomes" id="UP000184447"/>
    </source>
</evidence>
<dbReference type="PROSITE" id="PS50905">
    <property type="entry name" value="FERRITIN_LIKE"/>
    <property type="match status" value="1"/>
</dbReference>
<comment type="catalytic activity">
    <reaction evidence="7 9">
        <text>4 Fe(2+) + O2 + 6 H2O = 4 iron(III) oxide-hydroxide + 12 H(+)</text>
        <dbReference type="Rhea" id="RHEA:11972"/>
        <dbReference type="ChEBI" id="CHEBI:15377"/>
        <dbReference type="ChEBI" id="CHEBI:15378"/>
        <dbReference type="ChEBI" id="CHEBI:15379"/>
        <dbReference type="ChEBI" id="CHEBI:29033"/>
        <dbReference type="ChEBI" id="CHEBI:78619"/>
        <dbReference type="EC" id="1.16.3.2"/>
    </reaction>
</comment>
<dbReference type="InterPro" id="IPR009040">
    <property type="entry name" value="Ferritin-like_diiron"/>
</dbReference>
<keyword evidence="9" id="KW-0963">Cytoplasm</keyword>
<comment type="similarity">
    <text evidence="2 9">Belongs to the ferritin family. Prokaryotic subfamily.</text>
</comment>
<protein>
    <recommendedName>
        <fullName evidence="9">Ferritin</fullName>
        <ecNumber evidence="9">1.16.3.2</ecNumber>
    </recommendedName>
</protein>
<dbReference type="OrthoDB" id="9801481at2"/>
<evidence type="ECO:0000256" key="8">
    <source>
        <dbReference type="PIRSR" id="PIRSR601519-1"/>
    </source>
</evidence>
<dbReference type="InterPro" id="IPR012347">
    <property type="entry name" value="Ferritin-like"/>
</dbReference>
<dbReference type="InterPro" id="IPR009078">
    <property type="entry name" value="Ferritin-like_SF"/>
</dbReference>
<feature type="binding site" evidence="8">
    <location>
        <position position="53"/>
    </location>
    <ligand>
        <name>Fe cation</name>
        <dbReference type="ChEBI" id="CHEBI:24875"/>
        <label>1</label>
    </ligand>
</feature>
<name>A0A1M5XCQ0_9CLOT</name>
<dbReference type="GO" id="GO:0006826">
    <property type="term" value="P:iron ion transport"/>
    <property type="evidence" value="ECO:0007669"/>
    <property type="project" value="InterPro"/>
</dbReference>
<evidence type="ECO:0000256" key="1">
    <source>
        <dbReference type="ARBA" id="ARBA00002485"/>
    </source>
</evidence>
<dbReference type="FunFam" id="1.20.1260.10:FF:000001">
    <property type="entry name" value="Non-heme ferritin"/>
    <property type="match status" value="1"/>
</dbReference>
<keyword evidence="3 9" id="KW-0409">Iron storage</keyword>
<dbReference type="STRING" id="1121316.SAMN02745207_03539"/>
<dbReference type="SUPFAM" id="SSF47240">
    <property type="entry name" value="Ferritin-like"/>
    <property type="match status" value="1"/>
</dbReference>
<sequence>MISEKLFNELNKQITYELFSAHFYLAMAAYAASEDLPGFENFFKVQAEEEKFHAMRFFDYINEMGGRVKLEALDTPENDFESLRDVFEKGLDHEKFVTSRIYLLTDIATEEREHATISFLKWFIDEQVEEEANFSLILSKLKRVKEDSNGIYMIDAELAQRVFTPPVIK</sequence>
<gene>
    <name evidence="11" type="ORF">SAMN02745207_03539</name>
</gene>
<dbReference type="AlphaFoldDB" id="A0A1M5XCQ0"/>
<evidence type="ECO:0000259" key="10">
    <source>
        <dbReference type="PROSITE" id="PS50905"/>
    </source>
</evidence>
<feature type="binding site" evidence="8">
    <location>
        <position position="50"/>
    </location>
    <ligand>
        <name>Fe cation</name>
        <dbReference type="ChEBI" id="CHEBI:24875"/>
        <label>1</label>
    </ligand>
</feature>
<evidence type="ECO:0000256" key="6">
    <source>
        <dbReference type="ARBA" id="ARBA00023004"/>
    </source>
</evidence>
<dbReference type="GO" id="GO:0008199">
    <property type="term" value="F:ferric iron binding"/>
    <property type="evidence" value="ECO:0007669"/>
    <property type="project" value="InterPro"/>
</dbReference>
<reference evidence="11 12" key="1">
    <citation type="submission" date="2016-11" db="EMBL/GenBank/DDBJ databases">
        <authorList>
            <person name="Jaros S."/>
            <person name="Januszkiewicz K."/>
            <person name="Wedrychowicz H."/>
        </authorList>
    </citation>
    <scope>NUCLEOTIDE SEQUENCE [LARGE SCALE GENOMIC DNA]</scope>
    <source>
        <strain evidence="11 12">DSM 8605</strain>
    </source>
</reference>
<dbReference type="GO" id="GO:0004322">
    <property type="term" value="F:ferroxidase activity"/>
    <property type="evidence" value="ECO:0007669"/>
    <property type="project" value="TreeGrafter"/>
</dbReference>
<evidence type="ECO:0000256" key="5">
    <source>
        <dbReference type="ARBA" id="ARBA00023002"/>
    </source>
</evidence>
<dbReference type="InterPro" id="IPR041719">
    <property type="entry name" value="Ferritin_prok"/>
</dbReference>
<evidence type="ECO:0000256" key="3">
    <source>
        <dbReference type="ARBA" id="ARBA00022434"/>
    </source>
</evidence>
<keyword evidence="5" id="KW-0560">Oxidoreductase</keyword>
<feature type="binding site" evidence="8">
    <location>
        <position position="127"/>
    </location>
    <ligand>
        <name>Fe cation</name>
        <dbReference type="ChEBI" id="CHEBI:24875"/>
        <label>1</label>
    </ligand>
</feature>
<dbReference type="Pfam" id="PF00210">
    <property type="entry name" value="Ferritin"/>
    <property type="match status" value="1"/>
</dbReference>
<keyword evidence="12" id="KW-1185">Reference proteome</keyword>
<dbReference type="InterPro" id="IPR001519">
    <property type="entry name" value="Ferritin"/>
</dbReference>
<dbReference type="Gene3D" id="1.20.1260.10">
    <property type="match status" value="1"/>
</dbReference>
<evidence type="ECO:0000256" key="2">
    <source>
        <dbReference type="ARBA" id="ARBA00006950"/>
    </source>
</evidence>
<keyword evidence="4 8" id="KW-0479">Metal-binding</keyword>
<dbReference type="GO" id="GO:0006879">
    <property type="term" value="P:intracellular iron ion homeostasis"/>
    <property type="evidence" value="ECO:0007669"/>
    <property type="project" value="UniProtKB-KW"/>
</dbReference>
<dbReference type="CDD" id="cd01055">
    <property type="entry name" value="Nonheme_Ferritin"/>
    <property type="match status" value="1"/>
</dbReference>
<dbReference type="EC" id="1.16.3.2" evidence="9"/>
<feature type="binding site" evidence="8">
    <location>
        <position position="94"/>
    </location>
    <ligand>
        <name>Fe cation</name>
        <dbReference type="ChEBI" id="CHEBI:24875"/>
        <label>1</label>
    </ligand>
</feature>
<organism evidence="11 12">
    <name type="scientific">Clostridium grantii DSM 8605</name>
    <dbReference type="NCBI Taxonomy" id="1121316"/>
    <lineage>
        <taxon>Bacteria</taxon>
        <taxon>Bacillati</taxon>
        <taxon>Bacillota</taxon>
        <taxon>Clostridia</taxon>
        <taxon>Eubacteriales</taxon>
        <taxon>Clostridiaceae</taxon>
        <taxon>Clostridium</taxon>
    </lineage>
</organism>
<dbReference type="EMBL" id="FQXM01000027">
    <property type="protein sequence ID" value="SHH97442.1"/>
    <property type="molecule type" value="Genomic_DNA"/>
</dbReference>
<accession>A0A1M5XCQ0</accession>
<dbReference type="GO" id="GO:0005829">
    <property type="term" value="C:cytosol"/>
    <property type="evidence" value="ECO:0007669"/>
    <property type="project" value="TreeGrafter"/>
</dbReference>
<comment type="function">
    <text evidence="1 9">Iron-storage protein.</text>
</comment>
<feature type="domain" description="Ferritin-like diiron" evidence="10">
    <location>
        <begin position="1"/>
        <end position="145"/>
    </location>
</feature>
<keyword evidence="6 8" id="KW-0408">Iron</keyword>
<evidence type="ECO:0000256" key="7">
    <source>
        <dbReference type="ARBA" id="ARBA00048035"/>
    </source>
</evidence>
<evidence type="ECO:0000256" key="4">
    <source>
        <dbReference type="ARBA" id="ARBA00022723"/>
    </source>
</evidence>